<feature type="region of interest" description="Disordered" evidence="2">
    <location>
        <begin position="1"/>
        <end position="29"/>
    </location>
</feature>
<evidence type="ECO:0000313" key="5">
    <source>
        <dbReference type="Proteomes" id="UP000499080"/>
    </source>
</evidence>
<gene>
    <name evidence="4" type="ORF">AVEN_240910_1</name>
</gene>
<evidence type="ECO:0000256" key="2">
    <source>
        <dbReference type="SAM" id="MobiDB-lite"/>
    </source>
</evidence>
<dbReference type="PROSITE" id="PS50157">
    <property type="entry name" value="ZINC_FINGER_C2H2_2"/>
    <property type="match status" value="1"/>
</dbReference>
<keyword evidence="1" id="KW-0479">Metal-binding</keyword>
<feature type="region of interest" description="Disordered" evidence="2">
    <location>
        <begin position="59"/>
        <end position="82"/>
    </location>
</feature>
<accession>A0A4Y2QTE9</accession>
<dbReference type="InterPro" id="IPR013087">
    <property type="entry name" value="Znf_C2H2_type"/>
</dbReference>
<dbReference type="EMBL" id="BGPR01140433">
    <property type="protein sequence ID" value="GBN66510.1"/>
    <property type="molecule type" value="Genomic_DNA"/>
</dbReference>
<keyword evidence="1" id="KW-0863">Zinc-finger</keyword>
<feature type="region of interest" description="Disordered" evidence="2">
    <location>
        <begin position="242"/>
        <end position="263"/>
    </location>
</feature>
<feature type="compositionally biased region" description="Polar residues" evidence="2">
    <location>
        <begin position="756"/>
        <end position="767"/>
    </location>
</feature>
<feature type="domain" description="C2H2-type" evidence="3">
    <location>
        <begin position="135"/>
        <end position="162"/>
    </location>
</feature>
<keyword evidence="5" id="KW-1185">Reference proteome</keyword>
<dbReference type="GO" id="GO:0008270">
    <property type="term" value="F:zinc ion binding"/>
    <property type="evidence" value="ECO:0007669"/>
    <property type="project" value="UniProtKB-KW"/>
</dbReference>
<reference evidence="4 5" key="1">
    <citation type="journal article" date="2019" name="Sci. Rep.">
        <title>Orb-weaving spider Araneus ventricosus genome elucidates the spidroin gene catalogue.</title>
        <authorList>
            <person name="Kono N."/>
            <person name="Nakamura H."/>
            <person name="Ohtoshi R."/>
            <person name="Moran D.A.P."/>
            <person name="Shinohara A."/>
            <person name="Yoshida Y."/>
            <person name="Fujiwara M."/>
            <person name="Mori M."/>
            <person name="Tomita M."/>
            <person name="Arakawa K."/>
        </authorList>
    </citation>
    <scope>NUCLEOTIDE SEQUENCE [LARGE SCALE GENOMIC DNA]</scope>
</reference>
<protein>
    <recommendedName>
        <fullName evidence="3">C2H2-type domain-containing protein</fullName>
    </recommendedName>
</protein>
<evidence type="ECO:0000259" key="3">
    <source>
        <dbReference type="PROSITE" id="PS50157"/>
    </source>
</evidence>
<name>A0A4Y2QTE9_ARAVE</name>
<feature type="compositionally biased region" description="Polar residues" evidence="2">
    <location>
        <begin position="242"/>
        <end position="252"/>
    </location>
</feature>
<evidence type="ECO:0000313" key="4">
    <source>
        <dbReference type="EMBL" id="GBN66510.1"/>
    </source>
</evidence>
<dbReference type="Proteomes" id="UP000499080">
    <property type="component" value="Unassembled WGS sequence"/>
</dbReference>
<dbReference type="PROSITE" id="PS00028">
    <property type="entry name" value="ZINC_FINGER_C2H2_1"/>
    <property type="match status" value="2"/>
</dbReference>
<organism evidence="4 5">
    <name type="scientific">Araneus ventricosus</name>
    <name type="common">Orbweaver spider</name>
    <name type="synonym">Epeira ventricosa</name>
    <dbReference type="NCBI Taxonomy" id="182803"/>
    <lineage>
        <taxon>Eukaryota</taxon>
        <taxon>Metazoa</taxon>
        <taxon>Ecdysozoa</taxon>
        <taxon>Arthropoda</taxon>
        <taxon>Chelicerata</taxon>
        <taxon>Arachnida</taxon>
        <taxon>Araneae</taxon>
        <taxon>Araneomorphae</taxon>
        <taxon>Entelegynae</taxon>
        <taxon>Araneoidea</taxon>
        <taxon>Araneidae</taxon>
        <taxon>Araneus</taxon>
    </lineage>
</organism>
<sequence length="767" mass="86827">MPFNTQSVKRDINGDFKSVQKHGSSEEASETFTCSRCSDTFTSDRYRAFLDHCLNHGKSNDQTKEKNVRTTPVKSRNESKAEQNVEILRQKEVALGYLSTDNNPDLSERSSEVLQGNSNIVNNPDLPVEQVVKSYACGICSKSFLEEESFLKHLRLHEIEDEMIKLSDSQHAFHQSNGNEIGQAVVMQKEIQNLQEQMEENCDLVLQNRDLHKVKDGVMLATINTSNERALQENVITQSNDEVQNTSEQLNTDCDPKVPSGKFHEETDETILTAKKYQINDRENTIEEENITKSTSEVQNTSERLNTNCDQELHNHNLYKEKDETIPTTEEYEINDKSNAIEEENITISSSKIQNVSERVNTNCDLVLSDKSGKTAYICDICSVALFDCKVFVKHYSLHKTENSETIAPEIQETSDVSKLSIQHGINRIDHITGSIQTSLEPLNERCISETSQKLLEPDFDRNILKNEISMREDLPEYSKSHIELNENAELMQVTDVSIKSNRTKNNVEQLEIAHNIIQNTPKQLDPIDNISVVSQERTRETDNGILSESGISEGNYRLHRKEVETSSFVQNNGNIPPIHQSGRNENHIERDIRKQNENTTRRSSQRSNLEILAEASQMLSDIDEENGELAAEANLQLNNAQEDVISDAPTYSMESGNDGDGEVQITYEKIIKCQSIQQTTTRELLPQGNQYMVTVITKSITSALPGAPQTHHSQAPRFNAPHTHHSQSPNSNTQRIHHSQARNSNTPRIHHSEESSSNTLRLQHSI</sequence>
<dbReference type="OrthoDB" id="10657608at2759"/>
<keyword evidence="1" id="KW-0862">Zinc</keyword>
<feature type="region of interest" description="Disordered" evidence="2">
    <location>
        <begin position="705"/>
        <end position="767"/>
    </location>
</feature>
<dbReference type="AlphaFoldDB" id="A0A4Y2QTE9"/>
<evidence type="ECO:0000256" key="1">
    <source>
        <dbReference type="PROSITE-ProRule" id="PRU00042"/>
    </source>
</evidence>
<proteinExistence type="predicted"/>
<dbReference type="SMART" id="SM00355">
    <property type="entry name" value="ZnF_C2H2"/>
    <property type="match status" value="3"/>
</dbReference>
<dbReference type="SUPFAM" id="SSF57667">
    <property type="entry name" value="beta-beta-alpha zinc fingers"/>
    <property type="match status" value="1"/>
</dbReference>
<feature type="compositionally biased region" description="Basic and acidic residues" evidence="2">
    <location>
        <begin position="59"/>
        <end position="68"/>
    </location>
</feature>
<dbReference type="InterPro" id="IPR036236">
    <property type="entry name" value="Znf_C2H2_sf"/>
</dbReference>
<comment type="caution">
    <text evidence="4">The sequence shown here is derived from an EMBL/GenBank/DDBJ whole genome shotgun (WGS) entry which is preliminary data.</text>
</comment>